<dbReference type="AlphaFoldDB" id="L0KVI6"/>
<keyword evidence="3" id="KW-1185">Reference proteome</keyword>
<feature type="compositionally biased region" description="Basic and acidic residues" evidence="1">
    <location>
        <begin position="92"/>
        <end position="122"/>
    </location>
</feature>
<sequence>MVESTIQPAEIYIDRIEHGRARLLCRWNITTSTRDEQTIYSYEEVVLWWTFPYIDTDGVTVLDNYAAIEKFMLANKADILNYARGTQTTLIGKDKGKGKPPAAEKDKGKGKEEKEFTIRGNK</sequence>
<feature type="region of interest" description="Disordered" evidence="1">
    <location>
        <begin position="90"/>
        <end position="122"/>
    </location>
</feature>
<dbReference type="KEGG" id="mhz:Metho_1217"/>
<evidence type="ECO:0000313" key="2">
    <source>
        <dbReference type="EMBL" id="AGB49447.1"/>
    </source>
</evidence>
<dbReference type="EMBL" id="CP003362">
    <property type="protein sequence ID" value="AGB49447.1"/>
    <property type="molecule type" value="Genomic_DNA"/>
</dbReference>
<evidence type="ECO:0000256" key="1">
    <source>
        <dbReference type="SAM" id="MobiDB-lite"/>
    </source>
</evidence>
<gene>
    <name evidence="2" type="ordered locus">Metho_1217</name>
</gene>
<protein>
    <submittedName>
        <fullName evidence="2">Uncharacterized protein</fullName>
    </submittedName>
</protein>
<dbReference type="GeneID" id="14407026"/>
<reference evidence="3" key="1">
    <citation type="submission" date="2012-02" db="EMBL/GenBank/DDBJ databases">
        <title>Complete sequence of chromosome of Methanomethylovorans hollandica DSM 15978.</title>
        <authorList>
            <person name="Lucas S."/>
            <person name="Copeland A."/>
            <person name="Lapidus A."/>
            <person name="Glavina del Rio T."/>
            <person name="Dalin E."/>
            <person name="Tice H."/>
            <person name="Bruce D."/>
            <person name="Goodwin L."/>
            <person name="Pitluck S."/>
            <person name="Peters L."/>
            <person name="Mikhailova N."/>
            <person name="Held B."/>
            <person name="Kyrpides N."/>
            <person name="Mavromatis K."/>
            <person name="Ivanova N."/>
            <person name="Brettin T."/>
            <person name="Detter J.C."/>
            <person name="Han C."/>
            <person name="Larimer F."/>
            <person name="Land M."/>
            <person name="Hauser L."/>
            <person name="Markowitz V."/>
            <person name="Cheng J.-F."/>
            <person name="Hugenholtz P."/>
            <person name="Woyke T."/>
            <person name="Wu D."/>
            <person name="Spring S."/>
            <person name="Schroeder M."/>
            <person name="Brambilla E."/>
            <person name="Klenk H.-P."/>
            <person name="Eisen J.A."/>
        </authorList>
    </citation>
    <scope>NUCLEOTIDE SEQUENCE [LARGE SCALE GENOMIC DNA]</scope>
    <source>
        <strain evidence="3">DSM 15978 / NBRC 107637 / DMS1</strain>
    </source>
</reference>
<evidence type="ECO:0000313" key="3">
    <source>
        <dbReference type="Proteomes" id="UP000010866"/>
    </source>
</evidence>
<dbReference type="STRING" id="867904.Metho_1217"/>
<dbReference type="Proteomes" id="UP000010866">
    <property type="component" value="Chromosome"/>
</dbReference>
<dbReference type="RefSeq" id="WP_015324613.1">
    <property type="nucleotide sequence ID" value="NC_019977.1"/>
</dbReference>
<accession>L0KVI6</accession>
<name>L0KVI6_METHD</name>
<proteinExistence type="predicted"/>
<organism evidence="2 3">
    <name type="scientific">Methanomethylovorans hollandica (strain DSM 15978 / NBRC 107637 / DMS1)</name>
    <dbReference type="NCBI Taxonomy" id="867904"/>
    <lineage>
        <taxon>Archaea</taxon>
        <taxon>Methanobacteriati</taxon>
        <taxon>Methanobacteriota</taxon>
        <taxon>Stenosarchaea group</taxon>
        <taxon>Methanomicrobia</taxon>
        <taxon>Methanosarcinales</taxon>
        <taxon>Methanosarcinaceae</taxon>
        <taxon>Methanomethylovorans</taxon>
    </lineage>
</organism>
<dbReference type="HOGENOM" id="CLU_2021514_0_0_2"/>